<feature type="signal peptide" evidence="2">
    <location>
        <begin position="1"/>
        <end position="17"/>
    </location>
</feature>
<feature type="region of interest" description="Disordered" evidence="1">
    <location>
        <begin position="201"/>
        <end position="359"/>
    </location>
</feature>
<feature type="compositionally biased region" description="Basic and acidic residues" evidence="1">
    <location>
        <begin position="201"/>
        <end position="220"/>
    </location>
</feature>
<accession>A0A8J2MVC5</accession>
<organism evidence="3 4">
    <name type="scientific">Alternaria atra</name>
    <dbReference type="NCBI Taxonomy" id="119953"/>
    <lineage>
        <taxon>Eukaryota</taxon>
        <taxon>Fungi</taxon>
        <taxon>Dikarya</taxon>
        <taxon>Ascomycota</taxon>
        <taxon>Pezizomycotina</taxon>
        <taxon>Dothideomycetes</taxon>
        <taxon>Pleosporomycetidae</taxon>
        <taxon>Pleosporales</taxon>
        <taxon>Pleosporineae</taxon>
        <taxon>Pleosporaceae</taxon>
        <taxon>Alternaria</taxon>
        <taxon>Alternaria sect. Ulocladioides</taxon>
    </lineage>
</organism>
<protein>
    <submittedName>
        <fullName evidence="3">Uncharacterized protein</fullName>
    </submittedName>
</protein>
<proteinExistence type="predicted"/>
<evidence type="ECO:0000256" key="2">
    <source>
        <dbReference type="SAM" id="SignalP"/>
    </source>
</evidence>
<feature type="compositionally biased region" description="Basic and acidic residues" evidence="1">
    <location>
        <begin position="529"/>
        <end position="549"/>
    </location>
</feature>
<dbReference type="AlphaFoldDB" id="A0A8J2MVC5"/>
<sequence length="825" mass="90880">MVLSILIAAIVAPGLLGSQEAIRQSQSKEKREEHRARRCNLIATCVKSSHRSREIDGRQIVLRNGKLWIDTGTEDGSPLGHPYAGYYLPYPDNNYEGLVTTITDVAPIMNWVFVDKETCEVKYGVRADAQPNLTGPFDCTRQDRRLTFDGWEGWCAVEEAPSLWGLYFDLGDDGLKSRVAPGTRVLEIELSRKEKRFEKEAEVRQQDQTTKRAVDAKEDVPVDQPLAAEALVSKPGVVDEKREGAGGEQESCKPMKIPKSIFEDPPPVLESLVFKPGTPPPAYSPTVGRDVANSNSTAGSDEASTDSYVMGPSSSSPSTESSPPSIATERVLAKAQSTVGEETGNTVNQTDFLRVQPPPALIDENRSIVGEADSLSAEQSTSTNEKRTTPRLNRSSGSRALAQAQKFEAMAAAQKSDSEVRRRSNERVSRANSTTSSVYSNEGESLSAPGIDSLDDLIVCAFGAFERYYVCWKTKDGQFKQDGHDLPPALRDWLYPTDGTTRDFASLQVVFGRGEEYFASDKNGKLEYKEPEVKKPAPTEDEEKLDRQAMRRSRTVSFLRPLSETSVRSDSGVGDTNRSKRSSSISSQRASRPPSLSYTNSRTNSEISLLGETIVEGQTSRPTRPSYISQWTNFGSGVGELERVVSPQKPEQTIHTEPVIETEREMVLPKTAFPAPAAKRPLSPPSRTNTTPQQNFQSQRNVPSNNSSCICSCHTSPLPLLSQQQSKPIYITTATQTSPLPSPLHPENLASSYWPSQANYTAIPQDAAYYIDEDYDTPPVFMGRMSTYFSKPGYQLGDSLFSGYQPINWGSTYEELEDSGGEGMR</sequence>
<feature type="compositionally biased region" description="Polar residues" evidence="1">
    <location>
        <begin position="685"/>
        <end position="702"/>
    </location>
</feature>
<keyword evidence="2" id="KW-0732">Signal</keyword>
<feature type="compositionally biased region" description="Basic and acidic residues" evidence="1">
    <location>
        <begin position="416"/>
        <end position="429"/>
    </location>
</feature>
<feature type="compositionally biased region" description="Polar residues" evidence="1">
    <location>
        <begin position="335"/>
        <end position="351"/>
    </location>
</feature>
<feature type="compositionally biased region" description="Low complexity" evidence="1">
    <location>
        <begin position="312"/>
        <end position="325"/>
    </location>
</feature>
<dbReference type="PANTHER" id="PTHR38049:SF2">
    <property type="entry name" value="RICIN B LECTIN DOMAIN-CONTAINING PROTEIN"/>
    <property type="match status" value="1"/>
</dbReference>
<dbReference type="OrthoDB" id="4120989at2759"/>
<dbReference type="Proteomes" id="UP000676310">
    <property type="component" value="Unassembled WGS sequence"/>
</dbReference>
<feature type="chain" id="PRO_5035256400" evidence="2">
    <location>
        <begin position="18"/>
        <end position="825"/>
    </location>
</feature>
<evidence type="ECO:0000313" key="4">
    <source>
        <dbReference type="Proteomes" id="UP000676310"/>
    </source>
</evidence>
<name>A0A8J2MVC5_9PLEO</name>
<comment type="caution">
    <text evidence="3">The sequence shown here is derived from an EMBL/GenBank/DDBJ whole genome shotgun (WGS) entry which is preliminary data.</text>
</comment>
<feature type="compositionally biased region" description="Basic and acidic residues" evidence="1">
    <location>
        <begin position="237"/>
        <end position="253"/>
    </location>
</feature>
<feature type="region of interest" description="Disordered" evidence="1">
    <location>
        <begin position="372"/>
        <end position="446"/>
    </location>
</feature>
<evidence type="ECO:0000256" key="1">
    <source>
        <dbReference type="SAM" id="MobiDB-lite"/>
    </source>
</evidence>
<gene>
    <name evidence="3" type="ORF">ALTATR162_LOCUS776</name>
</gene>
<reference evidence="3" key="1">
    <citation type="submission" date="2021-05" db="EMBL/GenBank/DDBJ databases">
        <authorList>
            <person name="Stam R."/>
        </authorList>
    </citation>
    <scope>NUCLEOTIDE SEQUENCE</scope>
    <source>
        <strain evidence="3">CS162</strain>
    </source>
</reference>
<feature type="region of interest" description="Disordered" evidence="1">
    <location>
        <begin position="529"/>
        <end position="604"/>
    </location>
</feature>
<dbReference type="PANTHER" id="PTHR38049">
    <property type="entry name" value="RICIN B LECTIN DOMAIN-CONTAINING PROTEIN"/>
    <property type="match status" value="1"/>
</dbReference>
<dbReference type="RefSeq" id="XP_043164305.1">
    <property type="nucleotide sequence ID" value="XM_043308370.1"/>
</dbReference>
<keyword evidence="4" id="KW-1185">Reference proteome</keyword>
<dbReference type="EMBL" id="CAJRGZ010000015">
    <property type="protein sequence ID" value="CAG5140742.1"/>
    <property type="molecule type" value="Genomic_DNA"/>
</dbReference>
<evidence type="ECO:0000313" key="3">
    <source>
        <dbReference type="EMBL" id="CAG5140742.1"/>
    </source>
</evidence>
<feature type="compositionally biased region" description="Low complexity" evidence="1">
    <location>
        <begin position="400"/>
        <end position="414"/>
    </location>
</feature>
<feature type="region of interest" description="Disordered" evidence="1">
    <location>
        <begin position="675"/>
        <end position="702"/>
    </location>
</feature>
<feature type="compositionally biased region" description="Low complexity" evidence="1">
    <location>
        <begin position="582"/>
        <end position="595"/>
    </location>
</feature>
<dbReference type="GeneID" id="67019795"/>
<feature type="compositionally biased region" description="Polar residues" evidence="1">
    <location>
        <begin position="434"/>
        <end position="444"/>
    </location>
</feature>